<comment type="caution">
    <text evidence="2">The sequence shown here is derived from an EMBL/GenBank/DDBJ whole genome shotgun (WGS) entry which is preliminary data.</text>
</comment>
<evidence type="ECO:0000313" key="2">
    <source>
        <dbReference type="EMBL" id="OHV18889.1"/>
    </source>
</evidence>
<sequence length="94" mass="10075">MFGVGMYLRFTQRRNADGAVVRYAALAQQPAGGCTVKPQVLMNLGRTDRVDVDGLLRLAASIREHFGDGRDEPGGPGHGEAGRPRRVPGCRLSA</sequence>
<proteinExistence type="predicted"/>
<dbReference type="AlphaFoldDB" id="A0A1S1PCI0"/>
<keyword evidence="3" id="KW-1185">Reference proteome</keyword>
<feature type="region of interest" description="Disordered" evidence="1">
    <location>
        <begin position="66"/>
        <end position="94"/>
    </location>
</feature>
<dbReference type="Proteomes" id="UP000179769">
    <property type="component" value="Unassembled WGS sequence"/>
</dbReference>
<organism evidence="2 3">
    <name type="scientific">Parafrankia soli</name>
    <dbReference type="NCBI Taxonomy" id="2599596"/>
    <lineage>
        <taxon>Bacteria</taxon>
        <taxon>Bacillati</taxon>
        <taxon>Actinomycetota</taxon>
        <taxon>Actinomycetes</taxon>
        <taxon>Frankiales</taxon>
        <taxon>Frankiaceae</taxon>
        <taxon>Parafrankia</taxon>
    </lineage>
</organism>
<accession>A0A1S1PCI0</accession>
<dbReference type="EMBL" id="MAXA01000287">
    <property type="protein sequence ID" value="OHV18889.1"/>
    <property type="molecule type" value="Genomic_DNA"/>
</dbReference>
<protein>
    <submittedName>
        <fullName evidence="2">Uncharacterized protein</fullName>
    </submittedName>
</protein>
<name>A0A1S1PCI0_9ACTN</name>
<gene>
    <name evidence="2" type="ORF">BBK14_29785</name>
</gene>
<reference evidence="3" key="1">
    <citation type="submission" date="2016-07" db="EMBL/GenBank/DDBJ databases">
        <title>Frankia sp. NRRL B-16219 Genome sequencing.</title>
        <authorList>
            <person name="Ghodhbane-Gtari F."/>
            <person name="Swanson E."/>
            <person name="Gueddou A."/>
            <person name="Louati M."/>
            <person name="Nouioui I."/>
            <person name="Hezbri K."/>
            <person name="Abebe-Akele F."/>
            <person name="Simpson S."/>
            <person name="Morris K."/>
            <person name="Thomas K."/>
            <person name="Gtari M."/>
            <person name="Tisa L.S."/>
        </authorList>
    </citation>
    <scope>NUCLEOTIDE SEQUENCE [LARGE SCALE GENOMIC DNA]</scope>
    <source>
        <strain evidence="3">NRRL B-16219</strain>
    </source>
</reference>
<evidence type="ECO:0000256" key="1">
    <source>
        <dbReference type="SAM" id="MobiDB-lite"/>
    </source>
</evidence>
<evidence type="ECO:0000313" key="3">
    <source>
        <dbReference type="Proteomes" id="UP000179769"/>
    </source>
</evidence>